<evidence type="ECO:0000313" key="2">
    <source>
        <dbReference type="EMBL" id="OLP92714.1"/>
    </source>
</evidence>
<keyword evidence="3" id="KW-1185">Reference proteome</keyword>
<protein>
    <recommendedName>
        <fullName evidence="1">Reverse transcriptase Ty1/copia-type domain-containing protein</fullName>
    </recommendedName>
</protein>
<dbReference type="EMBL" id="LSRX01000610">
    <property type="protein sequence ID" value="OLP92714.1"/>
    <property type="molecule type" value="Genomic_DNA"/>
</dbReference>
<accession>A0A1Q9DBX1</accession>
<comment type="caution">
    <text evidence="2">The sequence shown here is derived from an EMBL/GenBank/DDBJ whole genome shotgun (WGS) entry which is preliminary data.</text>
</comment>
<dbReference type="Pfam" id="PF07727">
    <property type="entry name" value="RVT_2"/>
    <property type="match status" value="1"/>
</dbReference>
<evidence type="ECO:0000259" key="1">
    <source>
        <dbReference type="Pfam" id="PF07727"/>
    </source>
</evidence>
<dbReference type="InterPro" id="IPR013103">
    <property type="entry name" value="RVT_2"/>
</dbReference>
<proteinExistence type="predicted"/>
<name>A0A1Q9DBX1_SYMMI</name>
<organism evidence="2 3">
    <name type="scientific">Symbiodinium microadriaticum</name>
    <name type="common">Dinoflagellate</name>
    <name type="synonym">Zooxanthella microadriatica</name>
    <dbReference type="NCBI Taxonomy" id="2951"/>
    <lineage>
        <taxon>Eukaryota</taxon>
        <taxon>Sar</taxon>
        <taxon>Alveolata</taxon>
        <taxon>Dinophyceae</taxon>
        <taxon>Suessiales</taxon>
        <taxon>Symbiodiniaceae</taxon>
        <taxon>Symbiodinium</taxon>
    </lineage>
</organism>
<sequence length="359" mass="39215">MFTCAVSPALWLINRYKIGFDGMTAYNRRWSSFSQEDLNGSLECTLERTLKLMNANGVFKVRMDADALGIDEVVAKDGTKIDVEVNAEEAALDQELRLSEPLLGMMKEMNSMKNFDACTEEQISEALDCRWVKDNMFAPTPSLVTVGLLLGVAVARNCGITLGDVSTAFLHAAVPGEVFIWPPKEFYPDGKCVWKLKKAMCGLRRQGLSTPSLKGSYDAMVQQPSVESIDSIGMLRVPLNDPVCVPSPKILFSLNEAIEWGYRATLAGTGLVEWRLVGHAIVPLTQCYGAGLEHDCSTWDELCEEDGGEMPKAKNTWNGPSSSSTVQPTASTANSIVQVTNALKFGAEIVLRMNAKGTK</sequence>
<gene>
    <name evidence="2" type="ORF">AK812_SmicGene25473</name>
</gene>
<reference evidence="2 3" key="1">
    <citation type="submission" date="2016-02" db="EMBL/GenBank/DDBJ databases">
        <title>Genome analysis of coral dinoflagellate symbionts highlights evolutionary adaptations to a symbiotic lifestyle.</title>
        <authorList>
            <person name="Aranda M."/>
            <person name="Li Y."/>
            <person name="Liew Y.J."/>
            <person name="Baumgarten S."/>
            <person name="Simakov O."/>
            <person name="Wilson M."/>
            <person name="Piel J."/>
            <person name="Ashoor H."/>
            <person name="Bougouffa S."/>
            <person name="Bajic V.B."/>
            <person name="Ryu T."/>
            <person name="Ravasi T."/>
            <person name="Bayer T."/>
            <person name="Micklem G."/>
            <person name="Kim H."/>
            <person name="Bhak J."/>
            <person name="Lajeunesse T.C."/>
            <person name="Voolstra C.R."/>
        </authorList>
    </citation>
    <scope>NUCLEOTIDE SEQUENCE [LARGE SCALE GENOMIC DNA]</scope>
    <source>
        <strain evidence="2 3">CCMP2467</strain>
    </source>
</reference>
<dbReference type="OrthoDB" id="10293600at2759"/>
<dbReference type="Proteomes" id="UP000186817">
    <property type="component" value="Unassembled WGS sequence"/>
</dbReference>
<evidence type="ECO:0000313" key="3">
    <source>
        <dbReference type="Proteomes" id="UP000186817"/>
    </source>
</evidence>
<dbReference type="AlphaFoldDB" id="A0A1Q9DBX1"/>
<feature type="domain" description="Reverse transcriptase Ty1/copia-type" evidence="1">
    <location>
        <begin position="134"/>
        <end position="207"/>
    </location>
</feature>